<dbReference type="Proteomes" id="UP000034856">
    <property type="component" value="Unassembled WGS sequence"/>
</dbReference>
<dbReference type="AlphaFoldDB" id="A0A0G1SVB2"/>
<proteinExistence type="predicted"/>
<comment type="caution">
    <text evidence="1">The sequence shown here is derived from an EMBL/GenBank/DDBJ whole genome shotgun (WGS) entry which is preliminary data.</text>
</comment>
<dbReference type="PATRIC" id="fig|1618628.3.peg.514"/>
<protein>
    <submittedName>
        <fullName evidence="1">Protein translocase subunit SecY</fullName>
    </submittedName>
</protein>
<organism evidence="1 2">
    <name type="scientific">Candidatus Azambacteria bacterium GW2011_GWF2_46_32</name>
    <dbReference type="NCBI Taxonomy" id="1618628"/>
    <lineage>
        <taxon>Bacteria</taxon>
        <taxon>Candidatus Azamiibacteriota</taxon>
    </lineage>
</organism>
<dbReference type="EMBL" id="LCMM01000032">
    <property type="protein sequence ID" value="KKU37130.1"/>
    <property type="molecule type" value="Genomic_DNA"/>
</dbReference>
<gene>
    <name evidence="1" type="ORF">UX51_C0032G0009</name>
</gene>
<reference evidence="1 2" key="1">
    <citation type="journal article" date="2015" name="Nature">
        <title>rRNA introns, odd ribosomes, and small enigmatic genomes across a large radiation of phyla.</title>
        <authorList>
            <person name="Brown C.T."/>
            <person name="Hug L.A."/>
            <person name="Thomas B.C."/>
            <person name="Sharon I."/>
            <person name="Castelle C.J."/>
            <person name="Singh A."/>
            <person name="Wilkins M.J."/>
            <person name="Williams K.H."/>
            <person name="Banfield J.F."/>
        </authorList>
    </citation>
    <scope>NUCLEOTIDE SEQUENCE [LARGE SCALE GENOMIC DNA]</scope>
</reference>
<accession>A0A0G1SVB2</accession>
<dbReference type="InterPro" id="IPR023201">
    <property type="entry name" value="SecY_dom_sf"/>
</dbReference>
<dbReference type="SUPFAM" id="SSF103491">
    <property type="entry name" value="Preprotein translocase SecY subunit"/>
    <property type="match status" value="1"/>
</dbReference>
<feature type="non-terminal residue" evidence="1">
    <location>
        <position position="1"/>
    </location>
</feature>
<dbReference type="Gene3D" id="1.10.3370.10">
    <property type="entry name" value="SecY subunit domain"/>
    <property type="match status" value="1"/>
</dbReference>
<sequence>LTLGGTALLIVVSVVLETMKQIQAQLVMRDYESF</sequence>
<evidence type="ECO:0000313" key="1">
    <source>
        <dbReference type="EMBL" id="KKU37130.1"/>
    </source>
</evidence>
<evidence type="ECO:0000313" key="2">
    <source>
        <dbReference type="Proteomes" id="UP000034856"/>
    </source>
</evidence>
<name>A0A0G1SVB2_9BACT</name>